<organism evidence="1 2">
    <name type="scientific">Etheostoma spectabile</name>
    <name type="common">orangethroat darter</name>
    <dbReference type="NCBI Taxonomy" id="54343"/>
    <lineage>
        <taxon>Eukaryota</taxon>
        <taxon>Metazoa</taxon>
        <taxon>Chordata</taxon>
        <taxon>Craniata</taxon>
        <taxon>Vertebrata</taxon>
        <taxon>Euteleostomi</taxon>
        <taxon>Actinopterygii</taxon>
        <taxon>Neopterygii</taxon>
        <taxon>Teleostei</taxon>
        <taxon>Neoteleostei</taxon>
        <taxon>Acanthomorphata</taxon>
        <taxon>Eupercaria</taxon>
        <taxon>Perciformes</taxon>
        <taxon>Percoidei</taxon>
        <taxon>Percidae</taxon>
        <taxon>Etheostomatinae</taxon>
        <taxon>Etheostoma</taxon>
    </lineage>
</organism>
<comment type="caution">
    <text evidence="1">The sequence shown here is derived from an EMBL/GenBank/DDBJ whole genome shotgun (WGS) entry which is preliminary data.</text>
</comment>
<name>A0A5J5D2B4_9PERO</name>
<evidence type="ECO:0000313" key="1">
    <source>
        <dbReference type="EMBL" id="KAA8586846.1"/>
    </source>
</evidence>
<sequence>MKVLKSHPDFGFLFSVLTRSARKTGDAQPGLDSLLPLLFAEDIFLPSVLQGLQLPE</sequence>
<dbReference type="EMBL" id="VOFY01000013">
    <property type="protein sequence ID" value="KAA8586846.1"/>
    <property type="molecule type" value="Genomic_DNA"/>
</dbReference>
<dbReference type="Proteomes" id="UP000327493">
    <property type="component" value="Chromosome 13"/>
</dbReference>
<reference evidence="1 2" key="1">
    <citation type="submission" date="2019-08" db="EMBL/GenBank/DDBJ databases">
        <title>A chromosome-level genome assembly, high-density linkage maps, and genome scans reveal the genomic architecture of hybrid incompatibilities underlying speciation via character displacement in darters (Percidae: Etheostominae).</title>
        <authorList>
            <person name="Moran R.L."/>
            <person name="Catchen J.M."/>
            <person name="Fuller R.C."/>
        </authorList>
    </citation>
    <scope>NUCLEOTIDE SEQUENCE [LARGE SCALE GENOMIC DNA]</scope>
    <source>
        <strain evidence="1">EspeVRDwgs_2016</strain>
        <tissue evidence="1">Muscle</tissue>
    </source>
</reference>
<protein>
    <submittedName>
        <fullName evidence="1">Uncharacterized protein</fullName>
    </submittedName>
</protein>
<proteinExistence type="predicted"/>
<accession>A0A5J5D2B4</accession>
<gene>
    <name evidence="1" type="ORF">FQN60_000682</name>
</gene>
<evidence type="ECO:0000313" key="2">
    <source>
        <dbReference type="Proteomes" id="UP000327493"/>
    </source>
</evidence>
<keyword evidence="2" id="KW-1185">Reference proteome</keyword>
<dbReference type="AlphaFoldDB" id="A0A5J5D2B4"/>